<gene>
    <name evidence="4" type="ORF">LHA35_09550</name>
</gene>
<dbReference type="SMART" id="SM00822">
    <property type="entry name" value="PKS_KR"/>
    <property type="match status" value="1"/>
</dbReference>
<dbReference type="AlphaFoldDB" id="A0A9X1IF73"/>
<dbReference type="SUPFAM" id="SSF51735">
    <property type="entry name" value="NAD(P)-binding Rossmann-fold domains"/>
    <property type="match status" value="1"/>
</dbReference>
<keyword evidence="2 4" id="KW-0560">Oxidoreductase</keyword>
<evidence type="ECO:0000313" key="4">
    <source>
        <dbReference type="EMBL" id="MCB4821975.1"/>
    </source>
</evidence>
<dbReference type="PANTHER" id="PTHR24321:SF15">
    <property type="entry name" value="OXIDOREDUCTASE UCPA"/>
    <property type="match status" value="1"/>
</dbReference>
<dbReference type="Proteomes" id="UP001139311">
    <property type="component" value="Unassembled WGS sequence"/>
</dbReference>
<keyword evidence="5" id="KW-1185">Reference proteome</keyword>
<dbReference type="EMBL" id="JAJAQI010000011">
    <property type="protein sequence ID" value="MCB4821975.1"/>
    <property type="molecule type" value="Genomic_DNA"/>
</dbReference>
<feature type="domain" description="Ketoreductase" evidence="3">
    <location>
        <begin position="7"/>
        <end position="198"/>
    </location>
</feature>
<comment type="similarity">
    <text evidence="1">Belongs to the short-chain dehydrogenases/reductases (SDR) family.</text>
</comment>
<evidence type="ECO:0000259" key="3">
    <source>
        <dbReference type="SMART" id="SM00822"/>
    </source>
</evidence>
<dbReference type="RefSeq" id="WP_226607519.1">
    <property type="nucleotide sequence ID" value="NZ_JAJAQI010000011.1"/>
</dbReference>
<accession>A0A9X1IF73</accession>
<dbReference type="GO" id="GO:0047936">
    <property type="term" value="F:glucose 1-dehydrogenase [NAD(P)+] activity"/>
    <property type="evidence" value="ECO:0007669"/>
    <property type="project" value="UniProtKB-EC"/>
</dbReference>
<dbReference type="Gene3D" id="3.40.50.720">
    <property type="entry name" value="NAD(P)-binding Rossmann-like Domain"/>
    <property type="match status" value="1"/>
</dbReference>
<evidence type="ECO:0000256" key="2">
    <source>
        <dbReference type="ARBA" id="ARBA00023002"/>
    </source>
</evidence>
<dbReference type="FunFam" id="3.40.50.720:FF:000084">
    <property type="entry name" value="Short-chain dehydrogenase reductase"/>
    <property type="match status" value="1"/>
</dbReference>
<dbReference type="PRINTS" id="PR00081">
    <property type="entry name" value="GDHRDH"/>
</dbReference>
<dbReference type="PRINTS" id="PR00080">
    <property type="entry name" value="SDRFAMILY"/>
</dbReference>
<dbReference type="InterPro" id="IPR057326">
    <property type="entry name" value="KR_dom"/>
</dbReference>
<dbReference type="PANTHER" id="PTHR24321">
    <property type="entry name" value="DEHYDROGENASES, SHORT CHAIN"/>
    <property type="match status" value="1"/>
</dbReference>
<dbReference type="PROSITE" id="PS00061">
    <property type="entry name" value="ADH_SHORT"/>
    <property type="match status" value="1"/>
</dbReference>
<dbReference type="InterPro" id="IPR002347">
    <property type="entry name" value="SDR_fam"/>
</dbReference>
<dbReference type="Pfam" id="PF13561">
    <property type="entry name" value="adh_short_C2"/>
    <property type="match status" value="1"/>
</dbReference>
<proteinExistence type="inferred from homology"/>
<dbReference type="InterPro" id="IPR020904">
    <property type="entry name" value="Sc_DH/Rdtase_CS"/>
</dbReference>
<protein>
    <submittedName>
        <fullName evidence="4">Glucose 1-dehydrogenase</fullName>
        <ecNumber evidence="4">1.1.1.47</ecNumber>
    </submittedName>
</protein>
<sequence>MGQVQGKVVLVTGAAAGIGAAIATTLGREGAKVVLTDLDDARGEDVAQSIRAAGGEALYLHQDVTEEARWAEVMGEIDRRFGRLDVLVANAGIAIIVPIIEMTLEQWRKQTAVNVDGVFLSAKHGIPLMRKSGPGKPSPGGSIVMISSVAGLRGSAGLAGYSATKGAVRLFAKSVALECAGARDNIRCNSIHPGIIGTEIWEKMPGERRNAPIDANAVAAATVPTGQLGTPQDVANAVLFLASDASSYINGSEIVVDAGLMAGRVGNLAAQ</sequence>
<name>A0A9X1IF73_9PROT</name>
<comment type="caution">
    <text evidence="4">The sequence shown here is derived from an EMBL/GenBank/DDBJ whole genome shotgun (WGS) entry which is preliminary data.</text>
</comment>
<evidence type="ECO:0000313" key="5">
    <source>
        <dbReference type="Proteomes" id="UP001139311"/>
    </source>
</evidence>
<dbReference type="EC" id="1.1.1.47" evidence="4"/>
<dbReference type="NCBIfam" id="NF005559">
    <property type="entry name" value="PRK07231.1"/>
    <property type="match status" value="1"/>
</dbReference>
<organism evidence="4 5">
    <name type="scientific">Roseicella aerolata</name>
    <dbReference type="NCBI Taxonomy" id="2883479"/>
    <lineage>
        <taxon>Bacteria</taxon>
        <taxon>Pseudomonadati</taxon>
        <taxon>Pseudomonadota</taxon>
        <taxon>Alphaproteobacteria</taxon>
        <taxon>Acetobacterales</taxon>
        <taxon>Roseomonadaceae</taxon>
        <taxon>Roseicella</taxon>
    </lineage>
</organism>
<reference evidence="4" key="1">
    <citation type="submission" date="2021-10" db="EMBL/GenBank/DDBJ databases">
        <title>Roseicella aerolatum sp. nov., isolated from aerosols of e-waste dismantling site.</title>
        <authorList>
            <person name="Qin T."/>
        </authorList>
    </citation>
    <scope>NUCLEOTIDE SEQUENCE</scope>
    <source>
        <strain evidence="4">GB24</strain>
    </source>
</reference>
<evidence type="ECO:0000256" key="1">
    <source>
        <dbReference type="ARBA" id="ARBA00006484"/>
    </source>
</evidence>
<dbReference type="InterPro" id="IPR036291">
    <property type="entry name" value="NAD(P)-bd_dom_sf"/>
</dbReference>